<evidence type="ECO:0000313" key="2">
    <source>
        <dbReference type="Proteomes" id="UP000189857"/>
    </source>
</evidence>
<keyword evidence="2" id="KW-1185">Reference proteome</keyword>
<dbReference type="OrthoDB" id="1774953at2"/>
<organism evidence="1 2">
    <name type="scientific">Eubacterium ruminantium</name>
    <dbReference type="NCBI Taxonomy" id="42322"/>
    <lineage>
        <taxon>Bacteria</taxon>
        <taxon>Bacillati</taxon>
        <taxon>Bacillota</taxon>
        <taxon>Clostridia</taxon>
        <taxon>Eubacteriales</taxon>
        <taxon>Eubacteriaceae</taxon>
        <taxon>Eubacterium</taxon>
    </lineage>
</organism>
<name>A0A1T4Q3Z4_9FIRM</name>
<accession>A0A1T4Q3Z4</accession>
<sequence>MAWKRYNSNPTYQSRGDCVIRAISKVLNFSWDQTYIELCIQGFLMKEWGNSNNVWDAYLRGKGFTRKVIPNTCPDCYTIKDFCFDNPDGEFILATGSHVVAVINGDYYDSWDSGREVPIYYYERIIY</sequence>
<reference evidence="1 2" key="1">
    <citation type="submission" date="2017-02" db="EMBL/GenBank/DDBJ databases">
        <authorList>
            <person name="Peterson S.W."/>
        </authorList>
    </citation>
    <scope>NUCLEOTIDE SEQUENCE [LARGE SCALE GENOMIC DNA]</scope>
    <source>
        <strain evidence="1 2">ATCC 17233</strain>
    </source>
</reference>
<gene>
    <name evidence="1" type="ORF">SAMN02745110_02222</name>
</gene>
<proteinExistence type="predicted"/>
<dbReference type="AlphaFoldDB" id="A0A1T4Q3Z4"/>
<evidence type="ECO:0000313" key="1">
    <source>
        <dbReference type="EMBL" id="SJZ97928.1"/>
    </source>
</evidence>
<dbReference type="EMBL" id="FUXA01000016">
    <property type="protein sequence ID" value="SJZ97928.1"/>
    <property type="molecule type" value="Genomic_DNA"/>
</dbReference>
<dbReference type="RefSeq" id="WP_078788018.1">
    <property type="nucleotide sequence ID" value="NZ_FMTO01000014.1"/>
</dbReference>
<protein>
    <submittedName>
        <fullName evidence="1">Uncharacterized protein</fullName>
    </submittedName>
</protein>
<dbReference type="Proteomes" id="UP000189857">
    <property type="component" value="Unassembled WGS sequence"/>
</dbReference>